<dbReference type="Pfam" id="PF00644">
    <property type="entry name" value="PARP"/>
    <property type="match status" value="1"/>
</dbReference>
<dbReference type="GO" id="GO:0003714">
    <property type="term" value="F:transcription corepressor activity"/>
    <property type="evidence" value="ECO:0007669"/>
    <property type="project" value="TreeGrafter"/>
</dbReference>
<evidence type="ECO:0000256" key="2">
    <source>
        <dbReference type="ARBA" id="ARBA00022676"/>
    </source>
</evidence>
<sequence length="153" mass="17443">IQRVQNKTLYLQYQVYKNERDQVNDTLQNEKILWHGTSHDTVKKICAQGFNRSYCGKNAIAYGAGSYFAVNASYSMRNNYSPPDPNRLRYIFQASVVTGLYAKGNPRLRDPPPKNSDRPDILYDSVCDNLASPSIFVVFSDPAAYPEYIVVFQ</sequence>
<feature type="non-terminal residue" evidence="8">
    <location>
        <position position="1"/>
    </location>
</feature>
<evidence type="ECO:0000256" key="1">
    <source>
        <dbReference type="ARBA" id="ARBA00004123"/>
    </source>
</evidence>
<dbReference type="FunFam" id="3.90.228.10:FF:000008">
    <property type="entry name" value="Poly [ADP-ribose] polymerase"/>
    <property type="match status" value="1"/>
</dbReference>
<dbReference type="PANTHER" id="PTHR14453:SF67">
    <property type="entry name" value="POLY [ADP-RIBOSE] POLYMERASE"/>
    <property type="match status" value="1"/>
</dbReference>
<name>R7V768_CAPTE</name>
<evidence type="ECO:0000313" key="8">
    <source>
        <dbReference type="EMBL" id="ELU14424.1"/>
    </source>
</evidence>
<evidence type="ECO:0000256" key="5">
    <source>
        <dbReference type="ARBA" id="ARBA00023242"/>
    </source>
</evidence>
<dbReference type="GO" id="GO:0005634">
    <property type="term" value="C:nucleus"/>
    <property type="evidence" value="ECO:0007669"/>
    <property type="project" value="UniProtKB-SubCell"/>
</dbReference>
<dbReference type="InterPro" id="IPR052056">
    <property type="entry name" value="Mono-ARTD/PARP"/>
</dbReference>
<evidence type="ECO:0000259" key="7">
    <source>
        <dbReference type="PROSITE" id="PS51059"/>
    </source>
</evidence>
<evidence type="ECO:0000313" key="10">
    <source>
        <dbReference type="Proteomes" id="UP000014760"/>
    </source>
</evidence>
<organism evidence="8">
    <name type="scientific">Capitella teleta</name>
    <name type="common">Polychaete worm</name>
    <dbReference type="NCBI Taxonomy" id="283909"/>
    <lineage>
        <taxon>Eukaryota</taxon>
        <taxon>Metazoa</taxon>
        <taxon>Spiralia</taxon>
        <taxon>Lophotrochozoa</taxon>
        <taxon>Annelida</taxon>
        <taxon>Polychaeta</taxon>
        <taxon>Sedentaria</taxon>
        <taxon>Scolecida</taxon>
        <taxon>Capitellidae</taxon>
        <taxon>Capitella</taxon>
    </lineage>
</organism>
<comment type="subcellular location">
    <subcellularLocation>
        <location evidence="1">Nucleus</location>
    </subcellularLocation>
</comment>
<feature type="domain" description="PARP catalytic" evidence="7">
    <location>
        <begin position="1"/>
        <end position="153"/>
    </location>
</feature>
<dbReference type="STRING" id="283909.R7V768"/>
<dbReference type="EMBL" id="KB294507">
    <property type="protein sequence ID" value="ELU14424.1"/>
    <property type="molecule type" value="Genomic_DNA"/>
</dbReference>
<evidence type="ECO:0000256" key="3">
    <source>
        <dbReference type="ARBA" id="ARBA00022679"/>
    </source>
</evidence>
<keyword evidence="10" id="KW-1185">Reference proteome</keyword>
<dbReference type="EMBL" id="AMQN01018545">
    <property type="status" value="NOT_ANNOTATED_CDS"/>
    <property type="molecule type" value="Genomic_DNA"/>
</dbReference>
<reference evidence="10" key="1">
    <citation type="submission" date="2012-12" db="EMBL/GenBank/DDBJ databases">
        <authorList>
            <person name="Hellsten U."/>
            <person name="Grimwood J."/>
            <person name="Chapman J.A."/>
            <person name="Shapiro H."/>
            <person name="Aerts A."/>
            <person name="Otillar R.P."/>
            <person name="Terry A.Y."/>
            <person name="Boore J.L."/>
            <person name="Simakov O."/>
            <person name="Marletaz F."/>
            <person name="Cho S.-J."/>
            <person name="Edsinger-Gonzales E."/>
            <person name="Havlak P."/>
            <person name="Kuo D.-H."/>
            <person name="Larsson T."/>
            <person name="Lv J."/>
            <person name="Arendt D."/>
            <person name="Savage R."/>
            <person name="Osoegawa K."/>
            <person name="de Jong P."/>
            <person name="Lindberg D.R."/>
            <person name="Seaver E.C."/>
            <person name="Weisblat D.A."/>
            <person name="Putnam N.H."/>
            <person name="Grigoriev I.V."/>
            <person name="Rokhsar D.S."/>
        </authorList>
    </citation>
    <scope>NUCLEOTIDE SEQUENCE</scope>
    <source>
        <strain evidence="10">I ESC-2004</strain>
    </source>
</reference>
<protein>
    <recommendedName>
        <fullName evidence="6">Poly [ADP-ribose] polymerase</fullName>
        <shortName evidence="6">PARP</shortName>
        <ecNumber evidence="6">2.4.2.-</ecNumber>
    </recommendedName>
</protein>
<dbReference type="OMA" id="TASENMM"/>
<dbReference type="EnsemblMetazoa" id="CapteT90509">
    <property type="protein sequence ID" value="CapteP90509"/>
    <property type="gene ID" value="CapteG90509"/>
</dbReference>
<keyword evidence="2 6" id="KW-0328">Glycosyltransferase</keyword>
<reference evidence="8 10" key="2">
    <citation type="journal article" date="2013" name="Nature">
        <title>Insights into bilaterian evolution from three spiralian genomes.</title>
        <authorList>
            <person name="Simakov O."/>
            <person name="Marletaz F."/>
            <person name="Cho S.J."/>
            <person name="Edsinger-Gonzales E."/>
            <person name="Havlak P."/>
            <person name="Hellsten U."/>
            <person name="Kuo D.H."/>
            <person name="Larsson T."/>
            <person name="Lv J."/>
            <person name="Arendt D."/>
            <person name="Savage R."/>
            <person name="Osoegawa K."/>
            <person name="de Jong P."/>
            <person name="Grimwood J."/>
            <person name="Chapman J.A."/>
            <person name="Shapiro H."/>
            <person name="Aerts A."/>
            <person name="Otillar R.P."/>
            <person name="Terry A.Y."/>
            <person name="Boore J.L."/>
            <person name="Grigoriev I.V."/>
            <person name="Lindberg D.R."/>
            <person name="Seaver E.C."/>
            <person name="Weisblat D.A."/>
            <person name="Putnam N.H."/>
            <person name="Rokhsar D.S."/>
        </authorList>
    </citation>
    <scope>NUCLEOTIDE SEQUENCE</scope>
    <source>
        <strain evidence="8 10">I ESC-2004</strain>
    </source>
</reference>
<dbReference type="HOGENOM" id="CLU_014825_3_2_1"/>
<keyword evidence="3 6" id="KW-0808">Transferase</keyword>
<dbReference type="GO" id="GO:0010629">
    <property type="term" value="P:negative regulation of gene expression"/>
    <property type="evidence" value="ECO:0007669"/>
    <property type="project" value="TreeGrafter"/>
</dbReference>
<proteinExistence type="predicted"/>
<keyword evidence="4 6" id="KW-0520">NAD</keyword>
<keyword evidence="5" id="KW-0539">Nucleus</keyword>
<dbReference type="Gene3D" id="3.90.228.10">
    <property type="match status" value="1"/>
</dbReference>
<dbReference type="PROSITE" id="PS51059">
    <property type="entry name" value="PARP_CATALYTIC"/>
    <property type="match status" value="1"/>
</dbReference>
<dbReference type="PANTHER" id="PTHR14453">
    <property type="entry name" value="PARP/ZINC FINGER CCCH TYPE DOMAIN CONTAINING PROTEIN"/>
    <property type="match status" value="1"/>
</dbReference>
<dbReference type="Proteomes" id="UP000014760">
    <property type="component" value="Unassembled WGS sequence"/>
</dbReference>
<dbReference type="GO" id="GO:0005737">
    <property type="term" value="C:cytoplasm"/>
    <property type="evidence" value="ECO:0007669"/>
    <property type="project" value="TreeGrafter"/>
</dbReference>
<dbReference type="GO" id="GO:0003950">
    <property type="term" value="F:NAD+ poly-ADP-ribosyltransferase activity"/>
    <property type="evidence" value="ECO:0007669"/>
    <property type="project" value="UniProtKB-UniRule"/>
</dbReference>
<dbReference type="InterPro" id="IPR012317">
    <property type="entry name" value="Poly(ADP-ribose)pol_cat_dom"/>
</dbReference>
<evidence type="ECO:0000256" key="6">
    <source>
        <dbReference type="RuleBase" id="RU362114"/>
    </source>
</evidence>
<gene>
    <name evidence="8" type="ORF">CAPTEDRAFT_90509</name>
</gene>
<dbReference type="AlphaFoldDB" id="R7V768"/>
<dbReference type="CDD" id="cd01439">
    <property type="entry name" value="TCCD_inducible_PARP_like"/>
    <property type="match status" value="1"/>
</dbReference>
<dbReference type="OrthoDB" id="406099at2759"/>
<evidence type="ECO:0000256" key="4">
    <source>
        <dbReference type="ARBA" id="ARBA00023027"/>
    </source>
</evidence>
<dbReference type="SUPFAM" id="SSF56399">
    <property type="entry name" value="ADP-ribosylation"/>
    <property type="match status" value="1"/>
</dbReference>
<accession>R7V768</accession>
<reference evidence="9" key="3">
    <citation type="submission" date="2015-06" db="UniProtKB">
        <authorList>
            <consortium name="EnsemblMetazoa"/>
        </authorList>
    </citation>
    <scope>IDENTIFICATION</scope>
</reference>
<dbReference type="EC" id="2.4.2.-" evidence="6"/>
<evidence type="ECO:0000313" key="9">
    <source>
        <dbReference type="EnsemblMetazoa" id="CapteP90509"/>
    </source>
</evidence>